<evidence type="ECO:0000256" key="1">
    <source>
        <dbReference type="ARBA" id="ARBA00022729"/>
    </source>
</evidence>
<evidence type="ECO:0000256" key="2">
    <source>
        <dbReference type="SAM" id="SignalP"/>
    </source>
</evidence>
<dbReference type="InterPro" id="IPR028994">
    <property type="entry name" value="Integrin_alpha_N"/>
</dbReference>
<dbReference type="PANTHER" id="PTHR44103">
    <property type="entry name" value="PROPROTEIN CONVERTASE P"/>
    <property type="match status" value="1"/>
</dbReference>
<feature type="chain" id="PRO_5047015018" evidence="2">
    <location>
        <begin position="45"/>
        <end position="254"/>
    </location>
</feature>
<dbReference type="SUPFAM" id="SSF69318">
    <property type="entry name" value="Integrin alpha N-terminal domain"/>
    <property type="match status" value="1"/>
</dbReference>
<dbReference type="PANTHER" id="PTHR44103:SF1">
    <property type="entry name" value="PROPROTEIN CONVERTASE P"/>
    <property type="match status" value="1"/>
</dbReference>
<reference evidence="3 4" key="1">
    <citation type="submission" date="2021-01" db="EMBL/GenBank/DDBJ databases">
        <title>Streptomyces acididurans sp. nov., isolated from a peat swamp forest soil.</title>
        <authorList>
            <person name="Chantavorakit T."/>
            <person name="Duangmal K."/>
        </authorList>
    </citation>
    <scope>NUCLEOTIDE SEQUENCE [LARGE SCALE GENOMIC DNA]</scope>
    <source>
        <strain evidence="3 4">KK5PA1</strain>
    </source>
</reference>
<proteinExistence type="predicted"/>
<organism evidence="3 4">
    <name type="scientific">Actinacidiphila acididurans</name>
    <dbReference type="NCBI Taxonomy" id="2784346"/>
    <lineage>
        <taxon>Bacteria</taxon>
        <taxon>Bacillati</taxon>
        <taxon>Actinomycetota</taxon>
        <taxon>Actinomycetes</taxon>
        <taxon>Kitasatosporales</taxon>
        <taxon>Streptomycetaceae</taxon>
        <taxon>Actinacidiphila</taxon>
    </lineage>
</organism>
<gene>
    <name evidence="3" type="ORF">ITX44_25580</name>
</gene>
<accession>A0ABS2TWZ2</accession>
<sequence>MRIRIRPRAEGGAARRRRLRLIGTLGTALLAVAVPMFASGAAQAATGTYTSFGVADWDADGHQDIVTRNNGTSDLWLYPGEGHRGYSAQAPVKIGNGWGGYTPFGVADWDGDGHKDIIVRNDTTADLWLYPGEGHRAYSWQTPVKIGNGWNGYTPFGVADWDGDGHQDIVVRNDTTNDLWLYPGEGVRGYSWQTPVKIGNGWGGYTPFGLADWDSDGHQDIIVRNDTTADLWLYPGEGHRGYSWQAPVKIGNGW</sequence>
<keyword evidence="1 2" id="KW-0732">Signal</keyword>
<dbReference type="Pfam" id="PF13517">
    <property type="entry name" value="FG-GAP_3"/>
    <property type="match status" value="1"/>
</dbReference>
<keyword evidence="4" id="KW-1185">Reference proteome</keyword>
<feature type="signal peptide" evidence="2">
    <location>
        <begin position="1"/>
        <end position="44"/>
    </location>
</feature>
<dbReference type="Proteomes" id="UP000749040">
    <property type="component" value="Unassembled WGS sequence"/>
</dbReference>
<dbReference type="EMBL" id="JADKYB010000014">
    <property type="protein sequence ID" value="MBM9507861.1"/>
    <property type="molecule type" value="Genomic_DNA"/>
</dbReference>
<dbReference type="Gene3D" id="2.130.10.130">
    <property type="entry name" value="Integrin alpha, N-terminal"/>
    <property type="match status" value="1"/>
</dbReference>
<dbReference type="InterPro" id="IPR013517">
    <property type="entry name" value="FG-GAP"/>
</dbReference>
<name>A0ABS2TWZ2_9ACTN</name>
<dbReference type="RefSeq" id="WP_205359715.1">
    <property type="nucleotide sequence ID" value="NZ_JADKYB010000014.1"/>
</dbReference>
<evidence type="ECO:0000313" key="3">
    <source>
        <dbReference type="EMBL" id="MBM9507861.1"/>
    </source>
</evidence>
<comment type="caution">
    <text evidence="3">The sequence shown here is derived from an EMBL/GenBank/DDBJ whole genome shotgun (WGS) entry which is preliminary data.</text>
</comment>
<protein>
    <submittedName>
        <fullName evidence="3">VCBS repeat-containing protein</fullName>
    </submittedName>
</protein>
<evidence type="ECO:0000313" key="4">
    <source>
        <dbReference type="Proteomes" id="UP000749040"/>
    </source>
</evidence>